<keyword evidence="2 3" id="KW-0040">ANK repeat</keyword>
<dbReference type="PROSITE" id="PS50297">
    <property type="entry name" value="ANK_REP_REGION"/>
    <property type="match status" value="1"/>
</dbReference>
<evidence type="ECO:0000313" key="5">
    <source>
        <dbReference type="Proteomes" id="UP000007963"/>
    </source>
</evidence>
<dbReference type="Pfam" id="PF12796">
    <property type="entry name" value="Ank_2"/>
    <property type="match status" value="2"/>
</dbReference>
<dbReference type="SMART" id="SM00248">
    <property type="entry name" value="ANK"/>
    <property type="match status" value="6"/>
</dbReference>
<dbReference type="RefSeq" id="XP_001217855.1">
    <property type="nucleotide sequence ID" value="XM_001217854.1"/>
</dbReference>
<gene>
    <name evidence="4" type="ORF">ATEG_09233</name>
</gene>
<dbReference type="STRING" id="341663.Q0CAQ1"/>
<accession>Q0CAQ1</accession>
<proteinExistence type="predicted"/>
<dbReference type="InterPro" id="IPR036770">
    <property type="entry name" value="Ankyrin_rpt-contain_sf"/>
</dbReference>
<dbReference type="HOGENOM" id="CLU_000134_48_0_1"/>
<dbReference type="Proteomes" id="UP000007963">
    <property type="component" value="Unassembled WGS sequence"/>
</dbReference>
<dbReference type="PANTHER" id="PTHR24171">
    <property type="entry name" value="ANKYRIN REPEAT DOMAIN-CONTAINING PROTEIN 39-RELATED"/>
    <property type="match status" value="1"/>
</dbReference>
<protein>
    <submittedName>
        <fullName evidence="4">Uncharacterized protein</fullName>
    </submittedName>
</protein>
<evidence type="ECO:0000256" key="2">
    <source>
        <dbReference type="ARBA" id="ARBA00023043"/>
    </source>
</evidence>
<dbReference type="InterPro" id="IPR002110">
    <property type="entry name" value="Ankyrin_rpt"/>
</dbReference>
<sequence length="280" mass="30018">MPLLSLPNELLFEIAARLQNQKDINSLTTTCCQAYSLLNGYLYKYNIQHGNSSALLWALQRGSVSTAKKCLQMGADLEADVAGSDTPPLTATSYREPDVVRFLLESGANPNRPDMLGNTPLIVASRAGDEATVRALQGAIIAAAESGHAAICDLLLPKMHGLQDGAIDALTAIIHAIHLRHSAVVKTFLAYGVDPNGRTRDHESPLLEAMKHCQTPASAETITHLLDAMAVLDSPDPGYMTPLMYAALLANEEGAQILLDRGADVNARDDQLATPLEWAV</sequence>
<name>Q0CAQ1_ASPTN</name>
<dbReference type="EMBL" id="CH476607">
    <property type="protein sequence ID" value="EAU30370.1"/>
    <property type="molecule type" value="Genomic_DNA"/>
</dbReference>
<dbReference type="VEuPathDB" id="FungiDB:ATEG_09233"/>
<feature type="repeat" description="ANK" evidence="3">
    <location>
        <begin position="83"/>
        <end position="115"/>
    </location>
</feature>
<reference evidence="5" key="1">
    <citation type="submission" date="2005-09" db="EMBL/GenBank/DDBJ databases">
        <title>Annotation of the Aspergillus terreus NIH2624 genome.</title>
        <authorList>
            <person name="Birren B.W."/>
            <person name="Lander E.S."/>
            <person name="Galagan J.E."/>
            <person name="Nusbaum C."/>
            <person name="Devon K."/>
            <person name="Henn M."/>
            <person name="Ma L.-J."/>
            <person name="Jaffe D.B."/>
            <person name="Butler J."/>
            <person name="Alvarez P."/>
            <person name="Gnerre S."/>
            <person name="Grabherr M."/>
            <person name="Kleber M."/>
            <person name="Mauceli E.W."/>
            <person name="Brockman W."/>
            <person name="Rounsley S."/>
            <person name="Young S.K."/>
            <person name="LaButti K."/>
            <person name="Pushparaj V."/>
            <person name="DeCaprio D."/>
            <person name="Crawford M."/>
            <person name="Koehrsen M."/>
            <person name="Engels R."/>
            <person name="Montgomery P."/>
            <person name="Pearson M."/>
            <person name="Howarth C."/>
            <person name="Larson L."/>
            <person name="Luoma S."/>
            <person name="White J."/>
            <person name="Alvarado L."/>
            <person name="Kodira C.D."/>
            <person name="Zeng Q."/>
            <person name="Oleary S."/>
            <person name="Yandava C."/>
            <person name="Denning D.W."/>
            <person name="Nierman W.C."/>
            <person name="Milne T."/>
            <person name="Madden K."/>
        </authorList>
    </citation>
    <scope>NUCLEOTIDE SEQUENCE [LARGE SCALE GENOMIC DNA]</scope>
    <source>
        <strain evidence="5">NIH 2624 / FGSC A1156</strain>
    </source>
</reference>
<evidence type="ECO:0000256" key="1">
    <source>
        <dbReference type="ARBA" id="ARBA00022737"/>
    </source>
</evidence>
<organism evidence="4 5">
    <name type="scientific">Aspergillus terreus (strain NIH 2624 / FGSC A1156)</name>
    <dbReference type="NCBI Taxonomy" id="341663"/>
    <lineage>
        <taxon>Eukaryota</taxon>
        <taxon>Fungi</taxon>
        <taxon>Dikarya</taxon>
        <taxon>Ascomycota</taxon>
        <taxon>Pezizomycotina</taxon>
        <taxon>Eurotiomycetes</taxon>
        <taxon>Eurotiomycetidae</taxon>
        <taxon>Eurotiales</taxon>
        <taxon>Aspergillaceae</taxon>
        <taxon>Aspergillus</taxon>
        <taxon>Aspergillus subgen. Circumdati</taxon>
    </lineage>
</organism>
<dbReference type="PROSITE" id="PS50088">
    <property type="entry name" value="ANK_REPEAT"/>
    <property type="match status" value="2"/>
</dbReference>
<feature type="repeat" description="ANK" evidence="3">
    <location>
        <begin position="238"/>
        <end position="270"/>
    </location>
</feature>
<evidence type="ECO:0000256" key="3">
    <source>
        <dbReference type="PROSITE-ProRule" id="PRU00023"/>
    </source>
</evidence>
<dbReference type="OrthoDB" id="366390at2759"/>
<dbReference type="Pfam" id="PF00023">
    <property type="entry name" value="Ank"/>
    <property type="match status" value="1"/>
</dbReference>
<evidence type="ECO:0000313" key="4">
    <source>
        <dbReference type="EMBL" id="EAU30370.1"/>
    </source>
</evidence>
<dbReference type="Gene3D" id="1.25.40.20">
    <property type="entry name" value="Ankyrin repeat-containing domain"/>
    <property type="match status" value="2"/>
</dbReference>
<dbReference type="eggNOG" id="KOG0502">
    <property type="taxonomic scope" value="Eukaryota"/>
</dbReference>
<keyword evidence="1" id="KW-0677">Repeat</keyword>
<dbReference type="GeneID" id="4354018"/>
<dbReference type="OMA" id="HRHTTIE"/>
<dbReference type="AlphaFoldDB" id="Q0CAQ1"/>
<dbReference type="SUPFAM" id="SSF48403">
    <property type="entry name" value="Ankyrin repeat"/>
    <property type="match status" value="1"/>
</dbReference>